<dbReference type="Pfam" id="PF10659">
    <property type="entry name" value="Trypan_glycop_C"/>
    <property type="match status" value="1"/>
</dbReference>
<feature type="coiled-coil region" evidence="9">
    <location>
        <begin position="199"/>
        <end position="240"/>
    </location>
</feature>
<dbReference type="AlphaFoldDB" id="M4SU61"/>
<evidence type="ECO:0000256" key="1">
    <source>
        <dbReference type="ARBA" id="ARBA00002523"/>
    </source>
</evidence>
<evidence type="ECO:0000256" key="6">
    <source>
        <dbReference type="ARBA" id="ARBA00023136"/>
    </source>
</evidence>
<reference evidence="12" key="2">
    <citation type="journal article" date="2014" name="Mol. Biochem. Parasitol.">
        <title>Capturing the variant surface glycoprotein repertoire (the VSGnome) of Trypanosoma brucei Lister 427.</title>
        <authorList>
            <person name="Cross G.A."/>
            <person name="Kim H.S."/>
            <person name="Wickstead B."/>
        </authorList>
    </citation>
    <scope>NUCLEOTIDE SEQUENCE</scope>
    <source>
        <strain evidence="12">Lister 427</strain>
    </source>
</reference>
<comment type="function">
    <text evidence="1">VSG forms a coat on the surface of the parasite. The trypanosome evades the immune response of the host by expressing a series of antigenically distinct VSGs from an estimated 1000 VSG genes.</text>
</comment>
<keyword evidence="4" id="KW-0336">GPI-anchor</keyword>
<name>M4SU61_9TRYP</name>
<comment type="subcellular location">
    <subcellularLocation>
        <location evidence="2">Cell membrane</location>
        <topology evidence="2">Lipid-anchor</topology>
        <topology evidence="2">GPI-anchor</topology>
    </subcellularLocation>
</comment>
<keyword evidence="3" id="KW-1003">Cell membrane</keyword>
<keyword evidence="9" id="KW-0175">Coiled coil</keyword>
<organism evidence="12">
    <name type="scientific">Trypanosoma brucei</name>
    <dbReference type="NCBI Taxonomy" id="5691"/>
    <lineage>
        <taxon>Eukaryota</taxon>
        <taxon>Discoba</taxon>
        <taxon>Euglenozoa</taxon>
        <taxon>Kinetoplastea</taxon>
        <taxon>Metakinetoplastina</taxon>
        <taxon>Trypanosomatida</taxon>
        <taxon>Trypanosomatidae</taxon>
        <taxon>Trypanosoma</taxon>
    </lineage>
</organism>
<evidence type="ECO:0000256" key="9">
    <source>
        <dbReference type="SAM" id="Coils"/>
    </source>
</evidence>
<dbReference type="EMBL" id="KC612118">
    <property type="protein sequence ID" value="AGH59549.1"/>
    <property type="molecule type" value="Genomic_DNA"/>
</dbReference>
<keyword evidence="7" id="KW-0325">Glycoprotein</keyword>
<dbReference type="Pfam" id="PF13206">
    <property type="entry name" value="VSG_B"/>
    <property type="match status" value="1"/>
</dbReference>
<keyword evidence="5" id="KW-0732">Signal</keyword>
<dbReference type="Gene3D" id="3.30.1680.30">
    <property type="match status" value="1"/>
</dbReference>
<evidence type="ECO:0000259" key="11">
    <source>
        <dbReference type="Pfam" id="PF13206"/>
    </source>
</evidence>
<evidence type="ECO:0000313" key="12">
    <source>
        <dbReference type="EMBL" id="AGH59549.1"/>
    </source>
</evidence>
<evidence type="ECO:0000256" key="3">
    <source>
        <dbReference type="ARBA" id="ARBA00022475"/>
    </source>
</evidence>
<dbReference type="VEuPathDB" id="TriTrypDB:Tb11.0980"/>
<evidence type="ECO:0000259" key="10">
    <source>
        <dbReference type="Pfam" id="PF10659"/>
    </source>
</evidence>
<protein>
    <submittedName>
        <fullName evidence="12">Variant surface glycoprotein 3518</fullName>
    </submittedName>
</protein>
<accession>M4SU61</accession>
<feature type="domain" description="Trypanosome variant surface glycoprotein C-terminal" evidence="10">
    <location>
        <begin position="261"/>
        <end position="329"/>
    </location>
</feature>
<keyword evidence="6" id="KW-0472">Membrane</keyword>
<reference evidence="12" key="1">
    <citation type="submission" date="2013-02" db="EMBL/GenBank/DDBJ databases">
        <authorList>
            <person name="Cross G.A.M."/>
            <person name="Kim H.-S."/>
            <person name="Wickstead B."/>
        </authorList>
    </citation>
    <scope>NUCLEOTIDE SEQUENCE</scope>
    <source>
        <strain evidence="12">Lister 427</strain>
    </source>
</reference>
<feature type="non-terminal residue" evidence="12">
    <location>
        <position position="1"/>
    </location>
</feature>
<dbReference type="InterPro" id="IPR019609">
    <property type="entry name" value="Variant_surf_glycoprt_trypan_C"/>
</dbReference>
<proteinExistence type="predicted"/>
<keyword evidence="8" id="KW-0449">Lipoprotein</keyword>
<evidence type="ECO:0000256" key="2">
    <source>
        <dbReference type="ARBA" id="ARBA00004609"/>
    </source>
</evidence>
<sequence length="330" mass="34969">IASAAAEIADELSNSKPPTRTLKEETLVKHMNRLLTGDDTVEPTSATIPQMFGTATGSARNDPCTAKQTAPTPKSLMAAMACVCLSESGGQAEQICSRAQAAGENWANGAAPTVGHIHNLIKLCPPALTHELTAAELQAAVDSIVDATTATATDFYLGSFANNCDGQQNNGRCIKWSATDGSRPELNPHTPWLKDIAQIASELKQREDYNRQVAAAKRTLKTLQGEAQALKASIKIQRNANHQPLAAGPQESNKPVAASGCEAITQEEQCRTKPECEWNDKATGTEKKCKLNTTAVEQQATKAGTGDGVEGATTEKCKGKLETECTKAPE</sequence>
<dbReference type="GO" id="GO:0098552">
    <property type="term" value="C:side of membrane"/>
    <property type="evidence" value="ECO:0007669"/>
    <property type="project" value="UniProtKB-KW"/>
</dbReference>
<evidence type="ECO:0000256" key="4">
    <source>
        <dbReference type="ARBA" id="ARBA00022622"/>
    </source>
</evidence>
<dbReference type="InterPro" id="IPR025932">
    <property type="entry name" value="Trypano_VSG_B_N_dom"/>
</dbReference>
<evidence type="ECO:0000256" key="5">
    <source>
        <dbReference type="ARBA" id="ARBA00022729"/>
    </source>
</evidence>
<dbReference type="GO" id="GO:0005886">
    <property type="term" value="C:plasma membrane"/>
    <property type="evidence" value="ECO:0007669"/>
    <property type="project" value="UniProtKB-SubCell"/>
</dbReference>
<evidence type="ECO:0000256" key="8">
    <source>
        <dbReference type="ARBA" id="ARBA00023288"/>
    </source>
</evidence>
<feature type="domain" description="Trypanosome variant surface glycoprotein B-type N-terminal" evidence="11">
    <location>
        <begin position="1"/>
        <end position="221"/>
    </location>
</feature>
<dbReference type="VEuPathDB" id="TriTrypDB:Tb427_000244500"/>
<evidence type="ECO:0000256" key="7">
    <source>
        <dbReference type="ARBA" id="ARBA00023180"/>
    </source>
</evidence>